<evidence type="ECO:0000313" key="3">
    <source>
        <dbReference type="Proteomes" id="UP000006365"/>
    </source>
</evidence>
<protein>
    <submittedName>
        <fullName evidence="2">Fimbrial assembly family protein</fullName>
    </submittedName>
</protein>
<dbReference type="Gene3D" id="3.30.420.380">
    <property type="match status" value="1"/>
</dbReference>
<proteinExistence type="predicted"/>
<dbReference type="PANTHER" id="PTHR40278:SF1">
    <property type="entry name" value="DNA UTILIZATION PROTEIN HOFN"/>
    <property type="match status" value="1"/>
</dbReference>
<dbReference type="GO" id="GO:0015627">
    <property type="term" value="C:type II protein secretion system complex"/>
    <property type="evidence" value="ECO:0007669"/>
    <property type="project" value="InterPro"/>
</dbReference>
<organism evidence="2 3">
    <name type="scientific">Desulfobulbus propionicus (strain ATCC 33891 / DSM 2032 / VKM B-1956 / 1pr3)</name>
    <dbReference type="NCBI Taxonomy" id="577650"/>
    <lineage>
        <taxon>Bacteria</taxon>
        <taxon>Pseudomonadati</taxon>
        <taxon>Thermodesulfobacteriota</taxon>
        <taxon>Desulfobulbia</taxon>
        <taxon>Desulfobulbales</taxon>
        <taxon>Desulfobulbaceae</taxon>
        <taxon>Desulfobulbus</taxon>
    </lineage>
</organism>
<dbReference type="KEGG" id="dpr:Despr_0661"/>
<dbReference type="InterPro" id="IPR052534">
    <property type="entry name" value="Extracell_DNA_Util/SecSys_Comp"/>
</dbReference>
<reference evidence="2 3" key="1">
    <citation type="journal article" date="2011" name="Stand. Genomic Sci.">
        <title>Complete genome sequence of Desulfobulbus propionicus type strain (1pr3).</title>
        <authorList>
            <person name="Pagani I."/>
            <person name="Lapidus A."/>
            <person name="Nolan M."/>
            <person name="Lucas S."/>
            <person name="Hammon N."/>
            <person name="Deshpande S."/>
            <person name="Cheng J.F."/>
            <person name="Chertkov O."/>
            <person name="Davenport K."/>
            <person name="Tapia R."/>
            <person name="Han C."/>
            <person name="Goodwin L."/>
            <person name="Pitluck S."/>
            <person name="Liolios K."/>
            <person name="Mavromatis K."/>
            <person name="Ivanova N."/>
            <person name="Mikhailova N."/>
            <person name="Pati A."/>
            <person name="Chen A."/>
            <person name="Palaniappan K."/>
            <person name="Land M."/>
            <person name="Hauser L."/>
            <person name="Chang Y.J."/>
            <person name="Jeffries C.D."/>
            <person name="Detter J.C."/>
            <person name="Brambilla E."/>
            <person name="Kannan K.P."/>
            <person name="Djao O.D."/>
            <person name="Rohde M."/>
            <person name="Pukall R."/>
            <person name="Spring S."/>
            <person name="Goker M."/>
            <person name="Sikorski J."/>
            <person name="Woyke T."/>
            <person name="Bristow J."/>
            <person name="Eisen J.A."/>
            <person name="Markowitz V."/>
            <person name="Hugenholtz P."/>
            <person name="Kyrpides N.C."/>
            <person name="Klenk H.P."/>
        </authorList>
    </citation>
    <scope>NUCLEOTIDE SEQUENCE [LARGE SCALE GENOMIC DNA]</scope>
    <source>
        <strain evidence="3">ATCC 33891 / DSM 2032 / 1pr3</strain>
    </source>
</reference>
<dbReference type="Pfam" id="PF05137">
    <property type="entry name" value="PilN"/>
    <property type="match status" value="1"/>
</dbReference>
<dbReference type="PANTHER" id="PTHR40278">
    <property type="entry name" value="DNA UTILIZATION PROTEIN HOFN"/>
    <property type="match status" value="1"/>
</dbReference>
<keyword evidence="3" id="KW-1185">Reference proteome</keyword>
<dbReference type="InterPro" id="IPR007813">
    <property type="entry name" value="PilN"/>
</dbReference>
<keyword evidence="1" id="KW-0812">Transmembrane</keyword>
<dbReference type="Proteomes" id="UP000006365">
    <property type="component" value="Chromosome"/>
</dbReference>
<gene>
    <name evidence="2" type="ordered locus">Despr_0661</name>
</gene>
<accession>A0A7U4DN98</accession>
<feature type="transmembrane region" description="Helical" evidence="1">
    <location>
        <begin position="337"/>
        <end position="357"/>
    </location>
</feature>
<sequence>MGLKILGIDISDCQVTGVVLDQQRRAPILVNALSLPLSEDGAIVPVVRQLCEQLEWREGICVCGLPLSLFSVRNLSLPFRDVKKITQALPFELEEQLIAPLDTLVSDFCVSKRSEERSLIVAFAMEKASLGTFLGELNDRIDPDKIMPAMVPLAMQVAGAYREHTNFLLIHADMHSSTMTLVVDSAPVFYRRLAYPEAMILHPPFSFAHGEVAVSDMAAAEECIRLFSRSIERSLDYFRMESGIKDAPERVVLTGPLAGMPVMADMLTACLRLPVETIDLLSRTNIVHSEEQRSQWQGWHADRALSVALQGSKKTGINFRKDALAKKGGVRSRNKQLVMAAAAAAVLVAAILVAAGYDYQRLKQRDQVLADEMTAIFKSTFPEVTKIRNPYVEMQARMKSLTGSGAPAPTVVTEQRALELLADISRRIPETLVVRVNRLSLDRQSVAIKGVTDTFNSVETIKSTLSASPRYKAVQIVSATADKDKKDGAIRFEVQMELQGI</sequence>
<evidence type="ECO:0000313" key="2">
    <source>
        <dbReference type="EMBL" id="ADW16837.1"/>
    </source>
</evidence>
<dbReference type="InterPro" id="IPR007812">
    <property type="entry name" value="T2SS_protein-GspL"/>
</dbReference>
<dbReference type="RefSeq" id="WP_015723382.1">
    <property type="nucleotide sequence ID" value="NC_014972.1"/>
</dbReference>
<dbReference type="SUPFAM" id="SSF53067">
    <property type="entry name" value="Actin-like ATPase domain"/>
    <property type="match status" value="1"/>
</dbReference>
<evidence type="ECO:0000256" key="1">
    <source>
        <dbReference type="SAM" id="Phobius"/>
    </source>
</evidence>
<dbReference type="NCBIfam" id="TIGR01709">
    <property type="entry name" value="typeII_sec_gspL"/>
    <property type="match status" value="1"/>
</dbReference>
<dbReference type="AlphaFoldDB" id="A0A7U4DN98"/>
<dbReference type="InterPro" id="IPR043129">
    <property type="entry name" value="ATPase_NBD"/>
</dbReference>
<name>A0A7U4DN98_DESPD</name>
<keyword evidence="1" id="KW-1133">Transmembrane helix</keyword>
<dbReference type="GO" id="GO:0009276">
    <property type="term" value="C:Gram-negative-bacterium-type cell wall"/>
    <property type="evidence" value="ECO:0007669"/>
    <property type="project" value="InterPro"/>
</dbReference>
<dbReference type="EMBL" id="CP002364">
    <property type="protein sequence ID" value="ADW16837.1"/>
    <property type="molecule type" value="Genomic_DNA"/>
</dbReference>
<keyword evidence="1" id="KW-0472">Membrane</keyword>
<dbReference type="GO" id="GO:0015628">
    <property type="term" value="P:protein secretion by the type II secretion system"/>
    <property type="evidence" value="ECO:0007669"/>
    <property type="project" value="InterPro"/>
</dbReference>